<dbReference type="InterPro" id="IPR007612">
    <property type="entry name" value="LOR"/>
</dbReference>
<name>A0A7X6I2P0_9ENTE</name>
<evidence type="ECO:0000256" key="1">
    <source>
        <dbReference type="ARBA" id="ARBA00005437"/>
    </source>
</evidence>
<reference evidence="2 3" key="1">
    <citation type="submission" date="2020-03" db="EMBL/GenBank/DDBJ databases">
        <title>Bacterial samples isolated from urine from healthy bovine heifers (Gyr breed).</title>
        <authorList>
            <person name="Giannattasio-Ferraz S."/>
            <person name="Maskeri L."/>
            <person name="Penido A."/>
            <person name="Barbosa-Stancioli E.F."/>
            <person name="Putonti C."/>
        </authorList>
    </citation>
    <scope>NUCLEOTIDE SEQUENCE [LARGE SCALE GENOMIC DNA]</scope>
    <source>
        <strain evidence="2 3">UFMG-H7</strain>
    </source>
</reference>
<gene>
    <name evidence="2" type="ORF">HED35_06435</name>
</gene>
<comment type="similarity">
    <text evidence="1">Belongs to the LOR family.</text>
</comment>
<accession>A0A7X6I2P0</accession>
<dbReference type="Gene3D" id="2.40.160.200">
    <property type="entry name" value="LURP1-related"/>
    <property type="match status" value="1"/>
</dbReference>
<dbReference type="Pfam" id="PF04525">
    <property type="entry name" value="LOR"/>
    <property type="match status" value="1"/>
</dbReference>
<dbReference type="EMBL" id="JAAVMB010000006">
    <property type="protein sequence ID" value="NKC67718.1"/>
    <property type="molecule type" value="Genomic_DNA"/>
</dbReference>
<comment type="caution">
    <text evidence="2">The sequence shown here is derived from an EMBL/GenBank/DDBJ whole genome shotgun (WGS) entry which is preliminary data.</text>
</comment>
<organism evidence="2 3">
    <name type="scientific">Vagococcus fluvialis</name>
    <dbReference type="NCBI Taxonomy" id="2738"/>
    <lineage>
        <taxon>Bacteria</taxon>
        <taxon>Bacillati</taxon>
        <taxon>Bacillota</taxon>
        <taxon>Bacilli</taxon>
        <taxon>Lactobacillales</taxon>
        <taxon>Enterococcaceae</taxon>
        <taxon>Vagococcus</taxon>
    </lineage>
</organism>
<evidence type="ECO:0000313" key="3">
    <source>
        <dbReference type="Proteomes" id="UP000521358"/>
    </source>
</evidence>
<dbReference type="SUPFAM" id="SSF54518">
    <property type="entry name" value="Tubby C-terminal domain-like"/>
    <property type="match status" value="1"/>
</dbReference>
<protein>
    <recommendedName>
        <fullName evidence="4">LURP-one-related family protein</fullName>
    </recommendedName>
</protein>
<dbReference type="InterPro" id="IPR038595">
    <property type="entry name" value="LOR_sf"/>
</dbReference>
<dbReference type="InterPro" id="IPR025659">
    <property type="entry name" value="Tubby-like_C"/>
</dbReference>
<dbReference type="AlphaFoldDB" id="A0A7X6I2P0"/>
<evidence type="ECO:0008006" key="4">
    <source>
        <dbReference type="Google" id="ProtNLM"/>
    </source>
</evidence>
<proteinExistence type="inferred from homology"/>
<evidence type="ECO:0000313" key="2">
    <source>
        <dbReference type="EMBL" id="NKC67718.1"/>
    </source>
</evidence>
<dbReference type="RefSeq" id="WP_167806853.1">
    <property type="nucleotide sequence ID" value="NZ_CP081470.1"/>
</dbReference>
<dbReference type="Proteomes" id="UP000521358">
    <property type="component" value="Unassembled WGS sequence"/>
</dbReference>
<sequence>MRQLYMKQKMLSVNEKFSVTDKHNQTVYRVQGSLFKLAKSFTMVDKNNKAIGKVTKELFKLIPKFIVEVKGHKTLRIEKQLTLFKSNYQIYSEDIEVRGDILSKHFDVYQGRKKIATINQKWLAMTSTYEMTIYNQDYEHLIVLLVAAIDFLKAQQRKSKNNTSNSTNSQN</sequence>